<feature type="disulfide bond" evidence="4">
    <location>
        <begin position="73"/>
        <end position="122"/>
    </location>
</feature>
<comment type="caution">
    <text evidence="6">The sequence shown here is derived from an EMBL/GenBank/DDBJ whole genome shotgun (WGS) entry which is preliminary data.</text>
</comment>
<dbReference type="Pfam" id="PF00007">
    <property type="entry name" value="Cys_knot"/>
    <property type="match status" value="1"/>
</dbReference>
<organism evidence="6 7">
    <name type="scientific">Culter alburnus</name>
    <name type="common">Topmouth culter</name>
    <dbReference type="NCBI Taxonomy" id="194366"/>
    <lineage>
        <taxon>Eukaryota</taxon>
        <taxon>Metazoa</taxon>
        <taxon>Chordata</taxon>
        <taxon>Craniata</taxon>
        <taxon>Vertebrata</taxon>
        <taxon>Euteleostomi</taxon>
        <taxon>Actinopterygii</taxon>
        <taxon>Neopterygii</taxon>
        <taxon>Teleostei</taxon>
        <taxon>Ostariophysi</taxon>
        <taxon>Cypriniformes</taxon>
        <taxon>Xenocyprididae</taxon>
        <taxon>Xenocypridinae</taxon>
        <taxon>Culter</taxon>
    </lineage>
</organism>
<evidence type="ECO:0000313" key="7">
    <source>
        <dbReference type="Proteomes" id="UP001479290"/>
    </source>
</evidence>
<comment type="subcellular location">
    <subcellularLocation>
        <location evidence="1">Secreted</location>
    </subcellularLocation>
</comment>
<keyword evidence="3 4" id="KW-1015">Disulfide bond</keyword>
<dbReference type="EMBL" id="JAWDJR010000024">
    <property type="protein sequence ID" value="KAK9952103.1"/>
    <property type="molecule type" value="Genomic_DNA"/>
</dbReference>
<evidence type="ECO:0000259" key="5">
    <source>
        <dbReference type="PROSITE" id="PS01225"/>
    </source>
</evidence>
<gene>
    <name evidence="6" type="ORF">ABG768_017961</name>
</gene>
<dbReference type="InterPro" id="IPR006207">
    <property type="entry name" value="Cys_knot_C"/>
</dbReference>
<accession>A0AAW1YUB4</accession>
<keyword evidence="7" id="KW-1185">Reference proteome</keyword>
<feature type="disulfide bond" evidence="4">
    <location>
        <begin position="84"/>
        <end position="138"/>
    </location>
</feature>
<evidence type="ECO:0000256" key="4">
    <source>
        <dbReference type="PROSITE-ProRule" id="PRU00039"/>
    </source>
</evidence>
<comment type="caution">
    <text evidence="4">Lacks conserved residue(s) required for the propagation of feature annotation.</text>
</comment>
<dbReference type="SMART" id="SM00041">
    <property type="entry name" value="CT"/>
    <property type="match status" value="1"/>
</dbReference>
<name>A0AAW1YUB4_CULAL</name>
<dbReference type="InterPro" id="IPR006208">
    <property type="entry name" value="Glyco_hormone_CN"/>
</dbReference>
<evidence type="ECO:0000256" key="3">
    <source>
        <dbReference type="ARBA" id="ARBA00023157"/>
    </source>
</evidence>
<protein>
    <recommendedName>
        <fullName evidence="5">CTCK domain-containing protein</fullName>
    </recommendedName>
</protein>
<dbReference type="InterPro" id="IPR029034">
    <property type="entry name" value="Cystine-knot_cytokine"/>
</dbReference>
<evidence type="ECO:0000313" key="6">
    <source>
        <dbReference type="EMBL" id="KAK9952103.1"/>
    </source>
</evidence>
<proteinExistence type="predicted"/>
<dbReference type="Proteomes" id="UP001479290">
    <property type="component" value="Unassembled WGS sequence"/>
</dbReference>
<evidence type="ECO:0000256" key="1">
    <source>
        <dbReference type="ARBA" id="ARBA00004613"/>
    </source>
</evidence>
<dbReference type="PROSITE" id="PS01225">
    <property type="entry name" value="CTCK_2"/>
    <property type="match status" value="1"/>
</dbReference>
<feature type="non-terminal residue" evidence="6">
    <location>
        <position position="1"/>
    </location>
</feature>
<feature type="domain" description="CTCK" evidence="5">
    <location>
        <begin position="54"/>
        <end position="146"/>
    </location>
</feature>
<feature type="disulfide bond" evidence="4">
    <location>
        <begin position="88"/>
        <end position="140"/>
    </location>
</feature>
<dbReference type="Gene3D" id="2.10.90.10">
    <property type="entry name" value="Cystine-knot cytokines"/>
    <property type="match status" value="1"/>
</dbReference>
<dbReference type="AlphaFoldDB" id="A0AAW1YUB4"/>
<sequence>DREGYKFKCTTGTCHEVNGSFVMTESIKTCPVFNPNDCVPGTIQYDVDGCCQICEPSNCILKKNVTHLHVDGCTSIDKVEVTSCTGHCDSSSIYSMEKNIMMNDCSCCEMDQYRNKTALATCAHRSKKTLVYMYVESCKCTPTKCVDKKTSE</sequence>
<evidence type="ECO:0000256" key="2">
    <source>
        <dbReference type="ARBA" id="ARBA00022525"/>
    </source>
</evidence>
<keyword evidence="2" id="KW-0964">Secreted</keyword>
<dbReference type="GO" id="GO:0005576">
    <property type="term" value="C:extracellular region"/>
    <property type="evidence" value="ECO:0007669"/>
    <property type="project" value="UniProtKB-SubCell"/>
</dbReference>
<reference evidence="6 7" key="1">
    <citation type="submission" date="2024-05" db="EMBL/GenBank/DDBJ databases">
        <title>A high-quality chromosomal-level genome assembly of Topmouth culter (Culter alburnus).</title>
        <authorList>
            <person name="Zhao H."/>
        </authorList>
    </citation>
    <scope>NUCLEOTIDE SEQUENCE [LARGE SCALE GENOMIC DNA]</scope>
    <source>
        <strain evidence="6">CATC2023</strain>
        <tissue evidence="6">Muscle</tissue>
    </source>
</reference>